<accession>A0A9P6HZM6</accession>
<evidence type="ECO:0000313" key="3">
    <source>
        <dbReference type="Proteomes" id="UP000781932"/>
    </source>
</evidence>
<dbReference type="Proteomes" id="UP000781932">
    <property type="component" value="Unassembled WGS sequence"/>
</dbReference>
<reference evidence="2" key="1">
    <citation type="submission" date="2020-03" db="EMBL/GenBank/DDBJ databases">
        <authorList>
            <person name="He L."/>
        </authorList>
    </citation>
    <scope>NUCLEOTIDE SEQUENCE</scope>
    <source>
        <strain evidence="2">CkLH20</strain>
    </source>
</reference>
<dbReference type="RefSeq" id="XP_038740787.1">
    <property type="nucleotide sequence ID" value="XM_038893961.1"/>
</dbReference>
<feature type="signal peptide" evidence="1">
    <location>
        <begin position="1"/>
        <end position="19"/>
    </location>
</feature>
<dbReference type="OrthoDB" id="4436466at2759"/>
<dbReference type="EMBL" id="JAATWM020000046">
    <property type="protein sequence ID" value="KAF9871326.1"/>
    <property type="molecule type" value="Genomic_DNA"/>
</dbReference>
<proteinExistence type="predicted"/>
<keyword evidence="1" id="KW-0732">Signal</keyword>
<evidence type="ECO:0000313" key="2">
    <source>
        <dbReference type="EMBL" id="KAF9871326.1"/>
    </source>
</evidence>
<organism evidence="2 3">
    <name type="scientific">Colletotrichum karsti</name>
    <dbReference type="NCBI Taxonomy" id="1095194"/>
    <lineage>
        <taxon>Eukaryota</taxon>
        <taxon>Fungi</taxon>
        <taxon>Dikarya</taxon>
        <taxon>Ascomycota</taxon>
        <taxon>Pezizomycotina</taxon>
        <taxon>Sordariomycetes</taxon>
        <taxon>Hypocreomycetidae</taxon>
        <taxon>Glomerellales</taxon>
        <taxon>Glomerellaceae</taxon>
        <taxon>Colletotrichum</taxon>
        <taxon>Colletotrichum boninense species complex</taxon>
    </lineage>
</organism>
<dbReference type="GeneID" id="62167035"/>
<keyword evidence="3" id="KW-1185">Reference proteome</keyword>
<gene>
    <name evidence="2" type="ORF">CkaCkLH20_11247</name>
</gene>
<name>A0A9P6HZM6_9PEZI</name>
<protein>
    <submittedName>
        <fullName evidence="2">Uncharacterized protein</fullName>
    </submittedName>
</protein>
<evidence type="ECO:0000256" key="1">
    <source>
        <dbReference type="SAM" id="SignalP"/>
    </source>
</evidence>
<comment type="caution">
    <text evidence="2">The sequence shown here is derived from an EMBL/GenBank/DDBJ whole genome shotgun (WGS) entry which is preliminary data.</text>
</comment>
<dbReference type="AlphaFoldDB" id="A0A9P6HZM6"/>
<feature type="chain" id="PRO_5040350861" evidence="1">
    <location>
        <begin position="20"/>
        <end position="238"/>
    </location>
</feature>
<reference evidence="2" key="2">
    <citation type="submission" date="2020-11" db="EMBL/GenBank/DDBJ databases">
        <title>Whole genome sequencing of Colletotrichum sp.</title>
        <authorList>
            <person name="Li H."/>
        </authorList>
    </citation>
    <scope>NUCLEOTIDE SEQUENCE</scope>
    <source>
        <strain evidence="2">CkLH20</strain>
    </source>
</reference>
<sequence length="238" mass="26353">MASLFTRARLMTFSKLVAGTAIAVPTGFHLWTRQCAFDESFSPATDPVFQHPFLKKANPKNNPDFHDCYLRTVPFDKIRPDLLEDALNGGSKLVETYSAGLWGRYAFTPQRKIIELARKDGSNASDMWEKEDLLKSSYPVGAIFADDFIVIDKSPNTLMFRGGLSPRVAPEGPREMDTFITLTTELDPKTQVAKFKLKSMVIDGVSDGKGVPLGGFACFLHQQYAKLLLTAGVDHCIA</sequence>